<dbReference type="InterPro" id="IPR021848">
    <property type="entry name" value="HODM_asu-like"/>
</dbReference>
<protein>
    <submittedName>
        <fullName evidence="1">DUF3445 domain-containing protein</fullName>
    </submittedName>
</protein>
<comment type="caution">
    <text evidence="1">The sequence shown here is derived from an EMBL/GenBank/DDBJ whole genome shotgun (WGS) entry which is preliminary data.</text>
</comment>
<evidence type="ECO:0000313" key="2">
    <source>
        <dbReference type="Proteomes" id="UP001225596"/>
    </source>
</evidence>
<sequence length="352" mass="40429">MSPHGVFLDRIAQDEKLAATLRTDDMQRYAVVPKTVMINQWPEDLNWILIDATYPKQISRRLQLLITHREMVIDRLPGKEIAAAESELRDAVVDYLLSTYPQYFRREADLILCPLTGLAIDISPDGADPMVAAALLASEDMLLLLPEQRGHERHSHYVLKSGALLFPNDWSLRSHFRQPEPDGTNPAELEEWRSAKRKSLKAARLGKTPYEIHDGHVSHYMQHFASRVDLFFSKMEPGMRTWRRNWGMRMSGELFLHSDMLPGELPALAADNWARYGYLRSEHETFAKLPHTRAVVFTIKTFLWKLSDLVNNPVALNALLVANENLSPTMFEYRAENLPSFREFLAQYQSAS</sequence>
<accession>A0ABU1BS76</accession>
<dbReference type="EMBL" id="JAUYVH010000013">
    <property type="protein sequence ID" value="MDQ9171868.1"/>
    <property type="molecule type" value="Genomic_DNA"/>
</dbReference>
<gene>
    <name evidence="1" type="ORF">Q8A64_15750</name>
</gene>
<keyword evidence="2" id="KW-1185">Reference proteome</keyword>
<name>A0ABU1BS76_9BURK</name>
<proteinExistence type="predicted"/>
<reference evidence="1 2" key="1">
    <citation type="submission" date="2023-08" db="EMBL/GenBank/DDBJ databases">
        <title>Oxalobacteraceae gen .nov., isolated from river sludge outside the plant.</title>
        <authorList>
            <person name="Zhao S.Y."/>
        </authorList>
    </citation>
    <scope>NUCLEOTIDE SEQUENCE [LARGE SCALE GENOMIC DNA]</scope>
    <source>
        <strain evidence="1 2">R-40</strain>
    </source>
</reference>
<organism evidence="1 2">
    <name type="scientific">Keguizhuia sedimenti</name>
    <dbReference type="NCBI Taxonomy" id="3064264"/>
    <lineage>
        <taxon>Bacteria</taxon>
        <taxon>Pseudomonadati</taxon>
        <taxon>Pseudomonadota</taxon>
        <taxon>Betaproteobacteria</taxon>
        <taxon>Burkholderiales</taxon>
        <taxon>Oxalobacteraceae</taxon>
        <taxon>Keguizhuia</taxon>
    </lineage>
</organism>
<dbReference type="Proteomes" id="UP001225596">
    <property type="component" value="Unassembled WGS sequence"/>
</dbReference>
<dbReference type="RefSeq" id="WP_338437837.1">
    <property type="nucleotide sequence ID" value="NZ_JAUYVH010000013.1"/>
</dbReference>
<evidence type="ECO:0000313" key="1">
    <source>
        <dbReference type="EMBL" id="MDQ9171868.1"/>
    </source>
</evidence>
<dbReference type="Pfam" id="PF11927">
    <property type="entry name" value="HODM_asu-like"/>
    <property type="match status" value="2"/>
</dbReference>